<dbReference type="Gene3D" id="1.10.3380.10">
    <property type="entry name" value="Sec63 N-terminal domain-like domain"/>
    <property type="match status" value="1"/>
</dbReference>
<dbReference type="OrthoDB" id="3062714at2759"/>
<dbReference type="SUPFAM" id="SSF158702">
    <property type="entry name" value="Sec63 N-terminal domain-like"/>
    <property type="match status" value="1"/>
</dbReference>
<feature type="region of interest" description="Disordered" evidence="1">
    <location>
        <begin position="357"/>
        <end position="381"/>
    </location>
</feature>
<dbReference type="Proteomes" id="UP000521943">
    <property type="component" value="Unassembled WGS sequence"/>
</dbReference>
<evidence type="ECO:0000259" key="2">
    <source>
        <dbReference type="Pfam" id="PF02889"/>
    </source>
</evidence>
<feature type="domain" description="SEC63" evidence="2">
    <location>
        <begin position="253"/>
        <end position="428"/>
    </location>
</feature>
<dbReference type="AlphaFoldDB" id="A0A8H6MEW3"/>
<protein>
    <recommendedName>
        <fullName evidence="2">SEC63 domain-containing protein</fullName>
    </recommendedName>
</protein>
<reference evidence="3 4" key="1">
    <citation type="submission" date="2020-07" db="EMBL/GenBank/DDBJ databases">
        <title>Comparative genomics of pyrophilous fungi reveals a link between fire events and developmental genes.</title>
        <authorList>
            <consortium name="DOE Joint Genome Institute"/>
            <person name="Steindorff A.S."/>
            <person name="Carver A."/>
            <person name="Calhoun S."/>
            <person name="Stillman K."/>
            <person name="Liu H."/>
            <person name="Lipzen A."/>
            <person name="Pangilinan J."/>
            <person name="Labutti K."/>
            <person name="Bruns T.D."/>
            <person name="Grigoriev I.V."/>
        </authorList>
    </citation>
    <scope>NUCLEOTIDE SEQUENCE [LARGE SCALE GENOMIC DNA]</scope>
    <source>
        <strain evidence="3 4">CBS 144469</strain>
    </source>
</reference>
<accession>A0A8H6MEW3</accession>
<comment type="caution">
    <text evidence="3">The sequence shown here is derived from an EMBL/GenBank/DDBJ whole genome shotgun (WGS) entry which is preliminary data.</text>
</comment>
<sequence>MPNGMESGSGQILAQWFWVSTVRTFSNSSMVRPWDRRSMLPGILKNLGAVGEEQWGGAGRSLIQISLAQFLEAELQGALYSKDVLKASLSLQRIDQGGEDFALPHYSCRSLGGIPVNFLTSTSSAQFRRSSVSAKDILADIPPPTVPLHEMHSTEAETVSDGPIVLPTNKSQEDVLWGDMANLFHLDAILNPDMLTCQEEAAITENTPFYSLNSELFLWTYERDSDVSAGDQRLGDGYGEWSFEDLRAEAASLRRTINEAPTKIIVLLQAYISGLKISGCVLVADMVFLQQSAGRILRVIEIYSKRAWATPAKSALDKRMRPSVTPLRSFLKVPSLVIQRQRESNLRVAQFAQGGPSCSSTLSHLPQTPTPSSGPDHQLLSHSHQPFHHAQLRIDPDVHGGTELFHIFVEEVDGTVILFHDIFTLRQRY</sequence>
<dbReference type="InterPro" id="IPR004179">
    <property type="entry name" value="Sec63-dom"/>
</dbReference>
<name>A0A8H6MEW3_9AGAR</name>
<evidence type="ECO:0000256" key="1">
    <source>
        <dbReference type="SAM" id="MobiDB-lite"/>
    </source>
</evidence>
<evidence type="ECO:0000313" key="3">
    <source>
        <dbReference type="EMBL" id="KAF6762531.1"/>
    </source>
</evidence>
<evidence type="ECO:0000313" key="4">
    <source>
        <dbReference type="Proteomes" id="UP000521943"/>
    </source>
</evidence>
<gene>
    <name evidence="3" type="ORF">DFP72DRAFT_1060787</name>
</gene>
<dbReference type="EMBL" id="JACGCI010000007">
    <property type="protein sequence ID" value="KAF6762531.1"/>
    <property type="molecule type" value="Genomic_DNA"/>
</dbReference>
<keyword evidence="4" id="KW-1185">Reference proteome</keyword>
<organism evidence="3 4">
    <name type="scientific">Ephemerocybe angulata</name>
    <dbReference type="NCBI Taxonomy" id="980116"/>
    <lineage>
        <taxon>Eukaryota</taxon>
        <taxon>Fungi</taxon>
        <taxon>Dikarya</taxon>
        <taxon>Basidiomycota</taxon>
        <taxon>Agaricomycotina</taxon>
        <taxon>Agaricomycetes</taxon>
        <taxon>Agaricomycetidae</taxon>
        <taxon>Agaricales</taxon>
        <taxon>Agaricineae</taxon>
        <taxon>Psathyrellaceae</taxon>
        <taxon>Ephemerocybe</taxon>
    </lineage>
</organism>
<dbReference type="Pfam" id="PF02889">
    <property type="entry name" value="Sec63"/>
    <property type="match status" value="1"/>
</dbReference>
<proteinExistence type="predicted"/>